<dbReference type="GO" id="GO:0003729">
    <property type="term" value="F:mRNA binding"/>
    <property type="evidence" value="ECO:0007669"/>
    <property type="project" value="TreeGrafter"/>
</dbReference>
<comment type="catalytic activity">
    <reaction evidence="1">
        <text>(6R)-NADPHX = (6S)-NADPHX</text>
        <dbReference type="Rhea" id="RHEA:32227"/>
        <dbReference type="ChEBI" id="CHEBI:64076"/>
        <dbReference type="ChEBI" id="CHEBI:64077"/>
        <dbReference type="EC" id="5.1.99.6"/>
    </reaction>
</comment>
<keyword evidence="1" id="KW-0547">Nucleotide-binding</keyword>
<dbReference type="RefSeq" id="WP_167169903.1">
    <property type="nucleotide sequence ID" value="NZ_JAAOYM010000001.1"/>
</dbReference>
<comment type="similarity">
    <text evidence="1">Belongs to the NnrE/AIBP family.</text>
</comment>
<dbReference type="InterPro" id="IPR036652">
    <property type="entry name" value="YjeF_N_dom_sf"/>
</dbReference>
<dbReference type="HAMAP" id="MF_01966">
    <property type="entry name" value="NADHX_epimerase"/>
    <property type="match status" value="1"/>
</dbReference>
<feature type="binding site" evidence="1">
    <location>
        <begin position="139"/>
        <end position="145"/>
    </location>
    <ligand>
        <name>(6S)-NADPHX</name>
        <dbReference type="ChEBI" id="CHEBI:64076"/>
    </ligand>
</feature>
<evidence type="ECO:0000313" key="3">
    <source>
        <dbReference type="EMBL" id="NIJ11913.1"/>
    </source>
</evidence>
<comment type="caution">
    <text evidence="1">Lacks conserved residue(s) required for the propagation of feature annotation.</text>
</comment>
<feature type="binding site" evidence="1">
    <location>
        <position position="62"/>
    </location>
    <ligand>
        <name>K(+)</name>
        <dbReference type="ChEBI" id="CHEBI:29103"/>
    </ligand>
</feature>
<dbReference type="InterPro" id="IPR004443">
    <property type="entry name" value="YjeF_N_dom"/>
</dbReference>
<reference evidence="3 4" key="1">
    <citation type="submission" date="2020-03" db="EMBL/GenBank/DDBJ databases">
        <title>Sequencing the genomes of 1000 actinobacteria strains.</title>
        <authorList>
            <person name="Klenk H.-P."/>
        </authorList>
    </citation>
    <scope>NUCLEOTIDE SEQUENCE [LARGE SCALE GENOMIC DNA]</scope>
    <source>
        <strain evidence="3 4">DSM 45685</strain>
    </source>
</reference>
<name>A0A7X5UPM7_9PSEU</name>
<keyword evidence="1" id="KW-0521">NADP</keyword>
<dbReference type="PANTHER" id="PTHR13612:SF0">
    <property type="entry name" value="ENHANCER OF MRNA-DECAPPING PROTEIN 3"/>
    <property type="match status" value="1"/>
</dbReference>
<dbReference type="GO" id="GO:0000932">
    <property type="term" value="C:P-body"/>
    <property type="evidence" value="ECO:0007669"/>
    <property type="project" value="TreeGrafter"/>
</dbReference>
<dbReference type="GO" id="GO:0046872">
    <property type="term" value="F:metal ion binding"/>
    <property type="evidence" value="ECO:0007669"/>
    <property type="project" value="UniProtKB-KW"/>
</dbReference>
<accession>A0A7X5UPM7</accession>
<dbReference type="EC" id="5.1.99.6" evidence="1"/>
<protein>
    <recommendedName>
        <fullName evidence="1">NAD(P)H-hydrate epimerase</fullName>
        <ecNumber evidence="1">5.1.99.6</ecNumber>
    </recommendedName>
    <alternativeName>
        <fullName evidence="1">NAD(P)HX epimerase</fullName>
    </alternativeName>
</protein>
<comment type="cofactor">
    <cofactor evidence="1">
        <name>K(+)</name>
        <dbReference type="ChEBI" id="CHEBI:29103"/>
    </cofactor>
    <text evidence="1">Binds 1 potassium ion per subunit.</text>
</comment>
<dbReference type="AlphaFoldDB" id="A0A7X5UPM7"/>
<keyword evidence="4" id="KW-1185">Reference proteome</keyword>
<sequence length="247" mass="25263">MSGSACPAVTAEQMREVDRAMVEDFHIELGQMMENAGRSLAELAVNTFDPVRVVVLAGPGGNGGGGLVAARHLANRGRDVHVVLAKPADHLGEVPAHQLDILARIGVPIGTAPDPPLRAAEVRGEGLGEGDLIVDTLIGYSLVGSPAEPVAGLVRWANGHAAPVLSLDTPSGLDVTTGVAANPCVRAAATLTLALPKVGLLGSPEVGRLYLADISVPPLVYERMGIEIGNPFGEHPIVSLDCGGPAS</sequence>
<keyword evidence="1 3" id="KW-0413">Isomerase</keyword>
<dbReference type="GO" id="GO:0031087">
    <property type="term" value="P:deadenylation-independent decapping of nuclear-transcribed mRNA"/>
    <property type="evidence" value="ECO:0007669"/>
    <property type="project" value="TreeGrafter"/>
</dbReference>
<dbReference type="PROSITE" id="PS51385">
    <property type="entry name" value="YJEF_N"/>
    <property type="match status" value="1"/>
</dbReference>
<feature type="binding site" evidence="1">
    <location>
        <position position="168"/>
    </location>
    <ligand>
        <name>(6S)-NADPHX</name>
        <dbReference type="ChEBI" id="CHEBI:64076"/>
    </ligand>
</feature>
<dbReference type="GO" id="GO:0000166">
    <property type="term" value="F:nucleotide binding"/>
    <property type="evidence" value="ECO:0007669"/>
    <property type="project" value="UniProtKB-KW"/>
</dbReference>
<dbReference type="Pfam" id="PF03853">
    <property type="entry name" value="YjeF_N"/>
    <property type="match status" value="1"/>
</dbReference>
<keyword evidence="1" id="KW-0630">Potassium</keyword>
<keyword evidence="1" id="KW-0520">NAD</keyword>
<organism evidence="3 4">
    <name type="scientific">Saccharomonospora amisosensis</name>
    <dbReference type="NCBI Taxonomy" id="1128677"/>
    <lineage>
        <taxon>Bacteria</taxon>
        <taxon>Bacillati</taxon>
        <taxon>Actinomycetota</taxon>
        <taxon>Actinomycetes</taxon>
        <taxon>Pseudonocardiales</taxon>
        <taxon>Pseudonocardiaceae</taxon>
        <taxon>Saccharomonospora</taxon>
    </lineage>
</organism>
<feature type="binding site" evidence="1">
    <location>
        <position position="135"/>
    </location>
    <ligand>
        <name>K(+)</name>
        <dbReference type="ChEBI" id="CHEBI:29103"/>
    </ligand>
</feature>
<comment type="catalytic activity">
    <reaction evidence="1">
        <text>(6R)-NADHX = (6S)-NADHX</text>
        <dbReference type="Rhea" id="RHEA:32215"/>
        <dbReference type="ChEBI" id="CHEBI:64074"/>
        <dbReference type="ChEBI" id="CHEBI:64075"/>
        <dbReference type="EC" id="5.1.99.6"/>
    </reaction>
</comment>
<feature type="binding site" evidence="1">
    <location>
        <begin position="61"/>
        <end position="65"/>
    </location>
    <ligand>
        <name>(6S)-NADPHX</name>
        <dbReference type="ChEBI" id="CHEBI:64076"/>
    </ligand>
</feature>
<feature type="domain" description="YjeF N-terminal" evidence="2">
    <location>
        <begin position="14"/>
        <end position="222"/>
    </location>
</feature>
<dbReference type="NCBIfam" id="TIGR00197">
    <property type="entry name" value="yjeF_nterm"/>
    <property type="match status" value="1"/>
</dbReference>
<dbReference type="Gene3D" id="3.40.50.10260">
    <property type="entry name" value="YjeF N-terminal domain"/>
    <property type="match status" value="1"/>
</dbReference>
<dbReference type="EMBL" id="JAAOYM010000001">
    <property type="protein sequence ID" value="NIJ11913.1"/>
    <property type="molecule type" value="Genomic_DNA"/>
</dbReference>
<dbReference type="Proteomes" id="UP000545493">
    <property type="component" value="Unassembled WGS sequence"/>
</dbReference>
<keyword evidence="1" id="KW-0479">Metal-binding</keyword>
<dbReference type="GO" id="GO:0033962">
    <property type="term" value="P:P-body assembly"/>
    <property type="evidence" value="ECO:0007669"/>
    <property type="project" value="TreeGrafter"/>
</dbReference>
<dbReference type="SUPFAM" id="SSF64153">
    <property type="entry name" value="YjeF N-terminal domain-like"/>
    <property type="match status" value="1"/>
</dbReference>
<evidence type="ECO:0000313" key="4">
    <source>
        <dbReference type="Proteomes" id="UP000545493"/>
    </source>
</evidence>
<dbReference type="PANTHER" id="PTHR13612">
    <property type="entry name" value="ENHANCER OF MRNA-DECAPPING PROTEIN 3"/>
    <property type="match status" value="1"/>
</dbReference>
<comment type="caution">
    <text evidence="3">The sequence shown here is derived from an EMBL/GenBank/DDBJ whole genome shotgun (WGS) entry which is preliminary data.</text>
</comment>
<comment type="function">
    <text evidence="1">Catalyzes the epimerization of the S- and R-forms of NAD(P)HX, a damaged form of NAD(P)H that is a result of enzymatic or heat-dependent hydration. This is a prerequisite for the S-specific NAD(P)H-hydrate dehydratase to allow the repair of both epimers of NAD(P)HX.</text>
</comment>
<evidence type="ECO:0000256" key="1">
    <source>
        <dbReference type="HAMAP-Rule" id="MF_01966"/>
    </source>
</evidence>
<evidence type="ECO:0000259" key="2">
    <source>
        <dbReference type="PROSITE" id="PS51385"/>
    </source>
</evidence>
<proteinExistence type="inferred from homology"/>
<feature type="binding site" evidence="1">
    <location>
        <position position="171"/>
    </location>
    <ligand>
        <name>K(+)</name>
        <dbReference type="ChEBI" id="CHEBI:29103"/>
    </ligand>
</feature>
<gene>
    <name evidence="1" type="primary">nnrE</name>
    <name evidence="3" type="ORF">FHU38_002257</name>
</gene>
<dbReference type="GO" id="GO:0052856">
    <property type="term" value="F:NAD(P)HX epimerase activity"/>
    <property type="evidence" value="ECO:0007669"/>
    <property type="project" value="UniProtKB-UniRule"/>
</dbReference>